<keyword evidence="4" id="KW-1185">Reference proteome</keyword>
<name>A0A9P6E4A0_9AGAR</name>
<protein>
    <recommendedName>
        <fullName evidence="2">A-kinase anchor protein 7-like phosphoesterase domain-containing protein</fullName>
    </recommendedName>
</protein>
<dbReference type="InterPro" id="IPR019510">
    <property type="entry name" value="AKAP7-like_phosphoesterase"/>
</dbReference>
<feature type="domain" description="A-kinase anchor protein 7-like phosphoesterase" evidence="2">
    <location>
        <begin position="68"/>
        <end position="147"/>
    </location>
</feature>
<dbReference type="PANTHER" id="PTHR13360:SF1">
    <property type="entry name" value="ACTIVATING SIGNAL COINTEGRATOR 1 COMPLEX SUBUNIT 1"/>
    <property type="match status" value="1"/>
</dbReference>
<dbReference type="PANTHER" id="PTHR13360">
    <property type="entry name" value="ACTIVATING SIGNAL COINTEGRATOR 1 COMPLEX SUBUNIT 1"/>
    <property type="match status" value="1"/>
</dbReference>
<dbReference type="Proteomes" id="UP000807306">
    <property type="component" value="Unassembled WGS sequence"/>
</dbReference>
<accession>A0A9P6E4A0</accession>
<dbReference type="GO" id="GO:0006355">
    <property type="term" value="P:regulation of DNA-templated transcription"/>
    <property type="evidence" value="ECO:0007669"/>
    <property type="project" value="TreeGrafter"/>
</dbReference>
<organism evidence="3 4">
    <name type="scientific">Crepidotus variabilis</name>
    <dbReference type="NCBI Taxonomy" id="179855"/>
    <lineage>
        <taxon>Eukaryota</taxon>
        <taxon>Fungi</taxon>
        <taxon>Dikarya</taxon>
        <taxon>Basidiomycota</taxon>
        <taxon>Agaricomycotina</taxon>
        <taxon>Agaricomycetes</taxon>
        <taxon>Agaricomycetidae</taxon>
        <taxon>Agaricales</taxon>
        <taxon>Agaricineae</taxon>
        <taxon>Crepidotaceae</taxon>
        <taxon>Crepidotus</taxon>
    </lineage>
</organism>
<dbReference type="Gene3D" id="3.90.1140.10">
    <property type="entry name" value="Cyclic phosphodiesterase"/>
    <property type="match status" value="1"/>
</dbReference>
<proteinExistence type="predicted"/>
<sequence>MSNRVLPKGSNALIDSGRLGESATDDIQPDPQPRKLHSRRQKGHVEHSTNAKSPNARSHRHQPQKPRPTHFLALPLHNHLELRSRVAAFQEVLFGTETPVSDNIQSNGHASDQKSKIRHSSIVDGLDSSIVIDPVRMHMTLGVIALEPEGVDVPAGTTREESSLEKIPHSKKTVSTALALLNSLKPRIRQILDDHLVVKVPLEVLDILKAERLRHKPEASNGEDREQEGTQENKIGAGVLFLGPRTSLGSQESDEERIKLFAVCDLVHKAFKQAGYLTDTRPLKLHCTILNASHRRPRRWCPFSYSDIRSSKACDLISDTSPLPEVPLSVAKGDQQAAPPTNTAAKARENPEQTVRRAPLVLPPPLPVNLGVWDVGEIQLWIMGSRDGEGRYISCGGVELV</sequence>
<dbReference type="Pfam" id="PF10469">
    <property type="entry name" value="AKAP7_NLS"/>
    <property type="match status" value="1"/>
</dbReference>
<evidence type="ECO:0000313" key="4">
    <source>
        <dbReference type="Proteomes" id="UP000807306"/>
    </source>
</evidence>
<dbReference type="InterPro" id="IPR009210">
    <property type="entry name" value="ASCC1"/>
</dbReference>
<comment type="caution">
    <text evidence="3">The sequence shown here is derived from an EMBL/GenBank/DDBJ whole genome shotgun (WGS) entry which is preliminary data.</text>
</comment>
<evidence type="ECO:0000256" key="1">
    <source>
        <dbReference type="SAM" id="MobiDB-lite"/>
    </source>
</evidence>
<dbReference type="GO" id="GO:0006307">
    <property type="term" value="P:DNA alkylation repair"/>
    <property type="evidence" value="ECO:0007669"/>
    <property type="project" value="InterPro"/>
</dbReference>
<dbReference type="AlphaFoldDB" id="A0A9P6E4A0"/>
<dbReference type="GO" id="GO:0005634">
    <property type="term" value="C:nucleus"/>
    <property type="evidence" value="ECO:0007669"/>
    <property type="project" value="TreeGrafter"/>
</dbReference>
<reference evidence="3" key="1">
    <citation type="submission" date="2020-11" db="EMBL/GenBank/DDBJ databases">
        <authorList>
            <consortium name="DOE Joint Genome Institute"/>
            <person name="Ahrendt S."/>
            <person name="Riley R."/>
            <person name="Andreopoulos W."/>
            <person name="Labutti K."/>
            <person name="Pangilinan J."/>
            <person name="Ruiz-Duenas F.J."/>
            <person name="Barrasa J.M."/>
            <person name="Sanchez-Garcia M."/>
            <person name="Camarero S."/>
            <person name="Miyauchi S."/>
            <person name="Serrano A."/>
            <person name="Linde D."/>
            <person name="Babiker R."/>
            <person name="Drula E."/>
            <person name="Ayuso-Fernandez I."/>
            <person name="Pacheco R."/>
            <person name="Padilla G."/>
            <person name="Ferreira P."/>
            <person name="Barriuso J."/>
            <person name="Kellner H."/>
            <person name="Castanera R."/>
            <person name="Alfaro M."/>
            <person name="Ramirez L."/>
            <person name="Pisabarro A.G."/>
            <person name="Kuo A."/>
            <person name="Tritt A."/>
            <person name="Lipzen A."/>
            <person name="He G."/>
            <person name="Yan M."/>
            <person name="Ng V."/>
            <person name="Cullen D."/>
            <person name="Martin F."/>
            <person name="Rosso M.-N."/>
            <person name="Henrissat B."/>
            <person name="Hibbett D."/>
            <person name="Martinez A.T."/>
            <person name="Grigoriev I.V."/>
        </authorList>
    </citation>
    <scope>NUCLEOTIDE SEQUENCE</scope>
    <source>
        <strain evidence="3">CBS 506.95</strain>
    </source>
</reference>
<feature type="region of interest" description="Disordered" evidence="1">
    <location>
        <begin position="333"/>
        <end position="357"/>
    </location>
</feature>
<feature type="compositionally biased region" description="Basic and acidic residues" evidence="1">
    <location>
        <begin position="216"/>
        <end position="228"/>
    </location>
</feature>
<feature type="compositionally biased region" description="Basic and acidic residues" evidence="1">
    <location>
        <begin position="346"/>
        <end position="355"/>
    </location>
</feature>
<feature type="compositionally biased region" description="Basic residues" evidence="1">
    <location>
        <begin position="57"/>
        <end position="68"/>
    </location>
</feature>
<gene>
    <name evidence="3" type="ORF">CPB83DRAFT_864682</name>
</gene>
<feature type="region of interest" description="Disordered" evidence="1">
    <location>
        <begin position="216"/>
        <end position="236"/>
    </location>
</feature>
<dbReference type="EMBL" id="MU157952">
    <property type="protein sequence ID" value="KAF9522296.1"/>
    <property type="molecule type" value="Genomic_DNA"/>
</dbReference>
<dbReference type="OrthoDB" id="277832at2759"/>
<feature type="region of interest" description="Disordered" evidence="1">
    <location>
        <begin position="1"/>
        <end position="69"/>
    </location>
</feature>
<evidence type="ECO:0000313" key="3">
    <source>
        <dbReference type="EMBL" id="KAF9522296.1"/>
    </source>
</evidence>
<evidence type="ECO:0000259" key="2">
    <source>
        <dbReference type="Pfam" id="PF10469"/>
    </source>
</evidence>